<proteinExistence type="predicted"/>
<dbReference type="PANTHER" id="PTHR36206:SF12">
    <property type="entry name" value="ASPERCRYPTIN BIOSYNTHESIS CLUSTER-SPECIFIC TRANSCRIPTION REGULATOR ATNN-RELATED"/>
    <property type="match status" value="1"/>
</dbReference>
<evidence type="ECO:0000259" key="7">
    <source>
        <dbReference type="PROSITE" id="PS50048"/>
    </source>
</evidence>
<dbReference type="Proteomes" id="UP000038010">
    <property type="component" value="Unassembled WGS sequence"/>
</dbReference>
<keyword evidence="5" id="KW-0804">Transcription</keyword>
<reference evidence="8 9" key="1">
    <citation type="submission" date="2015-06" db="EMBL/GenBank/DDBJ databases">
        <title>Draft genome of the ant-associated black yeast Phialophora attae CBS 131958.</title>
        <authorList>
            <person name="Moreno L.F."/>
            <person name="Stielow B.J."/>
            <person name="de Hoog S."/>
            <person name="Vicente V.A."/>
            <person name="Weiss V.A."/>
            <person name="de Vries M."/>
            <person name="Cruz L.M."/>
            <person name="Souza E.M."/>
        </authorList>
    </citation>
    <scope>NUCLEOTIDE SEQUENCE [LARGE SCALE GENOMIC DNA]</scope>
    <source>
        <strain evidence="8 9">CBS 131958</strain>
    </source>
</reference>
<dbReference type="GO" id="GO:0000981">
    <property type="term" value="F:DNA-binding transcription factor activity, RNA polymerase II-specific"/>
    <property type="evidence" value="ECO:0007669"/>
    <property type="project" value="InterPro"/>
</dbReference>
<dbReference type="GO" id="GO:0003677">
    <property type="term" value="F:DNA binding"/>
    <property type="evidence" value="ECO:0007669"/>
    <property type="project" value="UniProtKB-KW"/>
</dbReference>
<dbReference type="InterPro" id="IPR036864">
    <property type="entry name" value="Zn2-C6_fun-type_DNA-bd_sf"/>
</dbReference>
<name>A0A0N1NZS2_9EURO</name>
<dbReference type="SUPFAM" id="SSF57701">
    <property type="entry name" value="Zn2/Cys6 DNA-binding domain"/>
    <property type="match status" value="1"/>
</dbReference>
<evidence type="ECO:0000256" key="2">
    <source>
        <dbReference type="ARBA" id="ARBA00022833"/>
    </source>
</evidence>
<dbReference type="GO" id="GO:0008270">
    <property type="term" value="F:zinc ion binding"/>
    <property type="evidence" value="ECO:0007669"/>
    <property type="project" value="InterPro"/>
</dbReference>
<dbReference type="Pfam" id="PF00172">
    <property type="entry name" value="Zn_clus"/>
    <property type="match status" value="1"/>
</dbReference>
<dbReference type="InterPro" id="IPR001138">
    <property type="entry name" value="Zn2Cys6_DnaBD"/>
</dbReference>
<evidence type="ECO:0000256" key="6">
    <source>
        <dbReference type="ARBA" id="ARBA00023242"/>
    </source>
</evidence>
<dbReference type="SMART" id="SM00066">
    <property type="entry name" value="GAL4"/>
    <property type="match status" value="1"/>
</dbReference>
<keyword evidence="1" id="KW-0479">Metal-binding</keyword>
<dbReference type="VEuPathDB" id="FungiDB:AB675_5919"/>
<keyword evidence="9" id="KW-1185">Reference proteome</keyword>
<evidence type="ECO:0000256" key="5">
    <source>
        <dbReference type="ARBA" id="ARBA00023163"/>
    </source>
</evidence>
<dbReference type="PROSITE" id="PS00463">
    <property type="entry name" value="ZN2_CY6_FUNGAL_1"/>
    <property type="match status" value="1"/>
</dbReference>
<dbReference type="GeneID" id="28738048"/>
<protein>
    <recommendedName>
        <fullName evidence="7">Zn(2)-C6 fungal-type domain-containing protein</fullName>
    </recommendedName>
</protein>
<keyword evidence="6" id="KW-0539">Nucleus</keyword>
<dbReference type="OrthoDB" id="2593732at2759"/>
<organism evidence="8 9">
    <name type="scientific">Cyphellophora attinorum</name>
    <dbReference type="NCBI Taxonomy" id="1664694"/>
    <lineage>
        <taxon>Eukaryota</taxon>
        <taxon>Fungi</taxon>
        <taxon>Dikarya</taxon>
        <taxon>Ascomycota</taxon>
        <taxon>Pezizomycotina</taxon>
        <taxon>Eurotiomycetes</taxon>
        <taxon>Chaetothyriomycetidae</taxon>
        <taxon>Chaetothyriales</taxon>
        <taxon>Cyphellophoraceae</taxon>
        <taxon>Cyphellophora</taxon>
    </lineage>
</organism>
<dbReference type="PROSITE" id="PS50048">
    <property type="entry name" value="ZN2_CY6_FUNGAL_2"/>
    <property type="match status" value="1"/>
</dbReference>
<keyword evidence="2" id="KW-0862">Zinc</keyword>
<comment type="caution">
    <text evidence="8">The sequence shown here is derived from an EMBL/GenBank/DDBJ whole genome shotgun (WGS) entry which is preliminary data.</text>
</comment>
<evidence type="ECO:0000313" key="9">
    <source>
        <dbReference type="Proteomes" id="UP000038010"/>
    </source>
</evidence>
<accession>A0A0N1NZS2</accession>
<keyword evidence="4" id="KW-0238">DNA-binding</keyword>
<dbReference type="PANTHER" id="PTHR36206">
    <property type="entry name" value="ASPERCRYPTIN BIOSYNTHESIS CLUSTER-SPECIFIC TRANSCRIPTION REGULATOR ATNN-RELATED"/>
    <property type="match status" value="1"/>
</dbReference>
<dbReference type="AlphaFoldDB" id="A0A0N1NZS2"/>
<evidence type="ECO:0000256" key="4">
    <source>
        <dbReference type="ARBA" id="ARBA00023125"/>
    </source>
</evidence>
<evidence type="ECO:0000256" key="1">
    <source>
        <dbReference type="ARBA" id="ARBA00022723"/>
    </source>
</evidence>
<gene>
    <name evidence="8" type="ORF">AB675_5919</name>
</gene>
<sequence>MVSVCAPIRPSDAVAETIIVHEKTRWLNGLVKKAKHPKVRSGCLTCKQRRLKCDEGKPSCARCGKSGRICAGYEQLFARSSTQLRISYAEPDSFASEEDKLLQHFLVEATQELSGFSLSLKQFCGSLVPQMAFHPAVRFALLTIAAKTQAAALRWDKRRRRSEALECKSSALLYYNQSISNLTQKDLSEIPPAVYLVCGLLFGASELWPHIDMRPTIHVLTAFQIVLRCAATLSEEVQRSMYPFLIHMGRKTLAYADDIPPDLAPAIARFCWVHIEPAAVADTFSSTEQAWATMEDLHNFTCTLIRPDVAFDNDADTNARDYARSVEQSLLNTLQTVGEEEAIQYRAMLMHHRTSRTMLDARLGSDEGIYDIFVPDFEYILFECESLMRAGTHPPTPGKGPWRCELGTLAPLFFVATRCRVASLRHRAIKALHTSKHREKEWNSCIAFMLARLVVQTEEKHRQPSLGGNIPVEHRIQLDSVTFNRSEEQIVATYLNPTTNEYGTKTLSWKARDAIDDDFECVSLSRQRLQASGYSGILLCRPSIQCQCGGEPGNER</sequence>
<feature type="domain" description="Zn(2)-C6 fungal-type" evidence="7">
    <location>
        <begin position="42"/>
        <end position="70"/>
    </location>
</feature>
<dbReference type="CDD" id="cd00067">
    <property type="entry name" value="GAL4"/>
    <property type="match status" value="1"/>
</dbReference>
<evidence type="ECO:0000256" key="3">
    <source>
        <dbReference type="ARBA" id="ARBA00023015"/>
    </source>
</evidence>
<dbReference type="Gene3D" id="4.10.240.10">
    <property type="entry name" value="Zn(2)-C6 fungal-type DNA-binding domain"/>
    <property type="match status" value="1"/>
</dbReference>
<dbReference type="EMBL" id="LFJN01000017">
    <property type="protein sequence ID" value="KPI38825.1"/>
    <property type="molecule type" value="Genomic_DNA"/>
</dbReference>
<dbReference type="RefSeq" id="XP_017998788.1">
    <property type="nucleotide sequence ID" value="XM_018146168.1"/>
</dbReference>
<dbReference type="InterPro" id="IPR052360">
    <property type="entry name" value="Transcr_Regulatory_Proteins"/>
</dbReference>
<evidence type="ECO:0000313" key="8">
    <source>
        <dbReference type="EMBL" id="KPI38825.1"/>
    </source>
</evidence>
<keyword evidence="3" id="KW-0805">Transcription regulation</keyword>